<keyword evidence="1" id="KW-0328">Glycosyltransferase</keyword>
<dbReference type="EMBL" id="CADCVH010000105">
    <property type="protein sequence ID" value="CAA9470846.1"/>
    <property type="molecule type" value="Genomic_DNA"/>
</dbReference>
<evidence type="ECO:0000256" key="2">
    <source>
        <dbReference type="ARBA" id="ARBA00022679"/>
    </source>
</evidence>
<dbReference type="GO" id="GO:0017061">
    <property type="term" value="F:S-methyl-5-thioadenosine phosphorylase activity"/>
    <property type="evidence" value="ECO:0007669"/>
    <property type="project" value="InterPro"/>
</dbReference>
<dbReference type="CDD" id="cd09010">
    <property type="entry name" value="MTAP_SsMTAPII_like_MTIP"/>
    <property type="match status" value="1"/>
</dbReference>
<evidence type="ECO:0000256" key="1">
    <source>
        <dbReference type="ARBA" id="ARBA00022676"/>
    </source>
</evidence>
<dbReference type="InterPro" id="IPR010044">
    <property type="entry name" value="MTAP"/>
</dbReference>
<organism evidence="4">
    <name type="scientific">uncultured Rubrobacteraceae bacterium</name>
    <dbReference type="NCBI Taxonomy" id="349277"/>
    <lineage>
        <taxon>Bacteria</taxon>
        <taxon>Bacillati</taxon>
        <taxon>Actinomycetota</taxon>
        <taxon>Rubrobacteria</taxon>
        <taxon>Rubrobacterales</taxon>
        <taxon>Rubrobacteraceae</taxon>
        <taxon>environmental samples</taxon>
    </lineage>
</organism>
<dbReference type="PANTHER" id="PTHR42679">
    <property type="entry name" value="S-METHYL-5'-THIOADENOSINE PHOSPHORYLASE"/>
    <property type="match status" value="1"/>
</dbReference>
<proteinExistence type="predicted"/>
<gene>
    <name evidence="4" type="ORF">AVDCRST_MAG02-3707</name>
</gene>
<keyword evidence="2" id="KW-0808">Transferase</keyword>
<dbReference type="Gene3D" id="3.40.50.1580">
    <property type="entry name" value="Nucleoside phosphorylase domain"/>
    <property type="match status" value="1"/>
</dbReference>
<dbReference type="PANTHER" id="PTHR42679:SF2">
    <property type="entry name" value="S-METHYL-5'-THIOADENOSINE PHOSPHORYLASE"/>
    <property type="match status" value="1"/>
</dbReference>
<name>A0A6J4RJ21_9ACTN</name>
<dbReference type="GO" id="GO:0009116">
    <property type="term" value="P:nucleoside metabolic process"/>
    <property type="evidence" value="ECO:0007669"/>
    <property type="project" value="InterPro"/>
</dbReference>
<feature type="domain" description="Nucleoside phosphorylase" evidence="3">
    <location>
        <begin position="5"/>
        <end position="240"/>
    </location>
</feature>
<dbReference type="AlphaFoldDB" id="A0A6J4RJ21"/>
<sequence>MIDVGIITGSGIYELPGDRGARVVENRFGKVEVSVFSAGPWTVGSISRHGRGHRHLPHTIPHQANLTALGQLGARAVLATTVVGGVDPELPLGRPVLFDDIFFPTNLLPNGAECTVFTEPGDPARGHLIWDEPFAPRLRRKLELSTEDLGLEATVGGVYGHTNGPRFESRAEIRWMGMAGVTAVSQTCGPEAVLAGELELPYALVGFPVNYATGISESRREDLDRLLALSAEVLPKLVLRTAETLEGKDLAFDNGYVYRMEGGVGARKA</sequence>
<reference evidence="4" key="1">
    <citation type="submission" date="2020-02" db="EMBL/GenBank/DDBJ databases">
        <authorList>
            <person name="Meier V. D."/>
        </authorList>
    </citation>
    <scope>NUCLEOTIDE SEQUENCE</scope>
    <source>
        <strain evidence="4">AVDCRST_MAG02</strain>
    </source>
</reference>
<accession>A0A6J4RJ21</accession>
<dbReference type="SUPFAM" id="SSF53167">
    <property type="entry name" value="Purine and uridine phosphorylases"/>
    <property type="match status" value="1"/>
</dbReference>
<evidence type="ECO:0000259" key="3">
    <source>
        <dbReference type="Pfam" id="PF01048"/>
    </source>
</evidence>
<protein>
    <recommendedName>
        <fullName evidence="3">Nucleoside phosphorylase domain-containing protein</fullName>
    </recommendedName>
</protein>
<dbReference type="Pfam" id="PF01048">
    <property type="entry name" value="PNP_UDP_1"/>
    <property type="match status" value="1"/>
</dbReference>
<dbReference type="GO" id="GO:0005829">
    <property type="term" value="C:cytosol"/>
    <property type="evidence" value="ECO:0007669"/>
    <property type="project" value="TreeGrafter"/>
</dbReference>
<dbReference type="InterPro" id="IPR000845">
    <property type="entry name" value="Nucleoside_phosphorylase_d"/>
</dbReference>
<dbReference type="InterPro" id="IPR035994">
    <property type="entry name" value="Nucleoside_phosphorylase_sf"/>
</dbReference>
<dbReference type="GO" id="GO:0019509">
    <property type="term" value="P:L-methionine salvage from methylthioadenosine"/>
    <property type="evidence" value="ECO:0007669"/>
    <property type="project" value="TreeGrafter"/>
</dbReference>
<evidence type="ECO:0000313" key="4">
    <source>
        <dbReference type="EMBL" id="CAA9470846.1"/>
    </source>
</evidence>